<reference evidence="3 4" key="1">
    <citation type="submission" date="2015-08" db="EMBL/GenBank/DDBJ databases">
        <title>The genome of the Asian arowana (Scleropages formosus).</title>
        <authorList>
            <person name="Tan M.H."/>
            <person name="Gan H.M."/>
            <person name="Croft L.J."/>
            <person name="Austin C.M."/>
        </authorList>
    </citation>
    <scope>NUCLEOTIDE SEQUENCE [LARGE SCALE GENOMIC DNA]</scope>
    <source>
        <strain evidence="3">Aro1</strain>
    </source>
</reference>
<dbReference type="PANTHER" id="PTHR34257">
    <property type="entry name" value="ADAPTER PROTEIN CIKS"/>
    <property type="match status" value="1"/>
</dbReference>
<dbReference type="Proteomes" id="UP000034805">
    <property type="component" value="Unassembled WGS sequence"/>
</dbReference>
<organism evidence="3 4">
    <name type="scientific">Scleropages formosus</name>
    <name type="common">Asian bonytongue</name>
    <name type="synonym">Osteoglossum formosum</name>
    <dbReference type="NCBI Taxonomy" id="113540"/>
    <lineage>
        <taxon>Eukaryota</taxon>
        <taxon>Metazoa</taxon>
        <taxon>Chordata</taxon>
        <taxon>Craniata</taxon>
        <taxon>Vertebrata</taxon>
        <taxon>Euteleostomi</taxon>
        <taxon>Actinopterygii</taxon>
        <taxon>Neopterygii</taxon>
        <taxon>Teleostei</taxon>
        <taxon>Osteoglossocephala</taxon>
        <taxon>Osteoglossomorpha</taxon>
        <taxon>Osteoglossiformes</taxon>
        <taxon>Osteoglossidae</taxon>
        <taxon>Scleropages</taxon>
    </lineage>
</organism>
<comment type="caution">
    <text evidence="3">The sequence shown here is derived from an EMBL/GenBank/DDBJ whole genome shotgun (WGS) entry which is preliminary data.</text>
</comment>
<dbReference type="AlphaFoldDB" id="A0A0P7V643"/>
<evidence type="ECO:0000313" key="4">
    <source>
        <dbReference type="Proteomes" id="UP000034805"/>
    </source>
</evidence>
<dbReference type="InterPro" id="IPR053047">
    <property type="entry name" value="E3_ubiq_ligase_TRAF3IP2"/>
</dbReference>
<dbReference type="EMBL" id="JARO02004351">
    <property type="protein sequence ID" value="KPP68664.1"/>
    <property type="molecule type" value="Genomic_DNA"/>
</dbReference>
<evidence type="ECO:0000313" key="3">
    <source>
        <dbReference type="EMBL" id="KPP68664.1"/>
    </source>
</evidence>
<name>A0A0P7V643_SCLFO</name>
<accession>A0A0P7V643</accession>
<sequence>MMLPTVAISAATQQYRHLTQLEAEVMPRPGSLNHPEENDETLSEDRPSSAESFSSIRCLDPSPQSLSSVSHSSRMAEMPCFGQEPMRHDYGAYQPPLGLPVGYSPLTPYPSQADDCHSTMDSRKEGWLPPSCASSLPSYLSSLERASYTQRRSQSLPSRHSPSMGSLEQPFPLCSIPPPGALPNYCLQPCHYGPQAAACYALCPGQAFALGPSPHHFPRPEYHWPYRPHGPDPCGCHDVGFAQSSGYPPPQAQQKVTRPIAPLSLAQRKAFVTYEADSDKHVNEIIKFVALLRHNGFDTHVSLLWRSVGSFPLWFHLLSGDTLSAQIDVFEQQFRSISKIDFMEKYINEKDYLIIIAISPKYYETVTGARMSVDNDERTLNTVYIHKQLQNEFIQNGSRNFRFIPILFPVPCSCVAPEHPRVQLAQGPRRHTAPTHARREVQAPSHRRAAHHHLHSPVMPCCGREGARTHAEDERTNSTTSASRHMVPEESPSRPGVPHVSSGPRDARECVPHRETRGPSSQAMANGIAPHSRTKYANLPPLTALE</sequence>
<feature type="compositionally biased region" description="Basic residues" evidence="1">
    <location>
        <begin position="445"/>
        <end position="455"/>
    </location>
</feature>
<feature type="region of interest" description="Disordered" evidence="1">
    <location>
        <begin position="423"/>
        <end position="546"/>
    </location>
</feature>
<feature type="domain" description="SEFIR" evidence="2">
    <location>
        <begin position="267"/>
        <end position="442"/>
    </location>
</feature>
<dbReference type="PROSITE" id="PS51534">
    <property type="entry name" value="SEFIR"/>
    <property type="match status" value="1"/>
</dbReference>
<feature type="compositionally biased region" description="Basic and acidic residues" evidence="1">
    <location>
        <begin position="465"/>
        <end position="476"/>
    </location>
</feature>
<evidence type="ECO:0000259" key="2">
    <source>
        <dbReference type="PROSITE" id="PS51534"/>
    </source>
</evidence>
<evidence type="ECO:0000256" key="1">
    <source>
        <dbReference type="SAM" id="MobiDB-lite"/>
    </source>
</evidence>
<protein>
    <recommendedName>
        <fullName evidence="2">SEFIR domain-containing protein</fullName>
    </recommendedName>
</protein>
<dbReference type="InterPro" id="IPR013568">
    <property type="entry name" value="SEFIR_dom"/>
</dbReference>
<feature type="compositionally biased region" description="Basic and acidic residues" evidence="1">
    <location>
        <begin position="505"/>
        <end position="517"/>
    </location>
</feature>
<dbReference type="PANTHER" id="PTHR34257:SF3">
    <property type="entry name" value="ADAPTER PROTEIN CIKS-RELATED"/>
    <property type="match status" value="1"/>
</dbReference>
<proteinExistence type="predicted"/>
<dbReference type="STRING" id="113540.ENSSFOP00015005523"/>
<feature type="region of interest" description="Disordered" evidence="1">
    <location>
        <begin position="26"/>
        <end position="69"/>
    </location>
</feature>
<gene>
    <name evidence="3" type="ORF">Z043_112632</name>
</gene>
<dbReference type="GO" id="GO:0006959">
    <property type="term" value="P:humoral immune response"/>
    <property type="evidence" value="ECO:0007669"/>
    <property type="project" value="TreeGrafter"/>
</dbReference>
<dbReference type="GO" id="GO:0043123">
    <property type="term" value="P:positive regulation of canonical NF-kappaB signal transduction"/>
    <property type="evidence" value="ECO:0007669"/>
    <property type="project" value="TreeGrafter"/>
</dbReference>